<dbReference type="PIRSF" id="PIRSF000535">
    <property type="entry name" value="1PFK/6PFK/LacC"/>
    <property type="match status" value="1"/>
</dbReference>
<evidence type="ECO:0000259" key="7">
    <source>
        <dbReference type="Pfam" id="PF00294"/>
    </source>
</evidence>
<dbReference type="GO" id="GO:0016301">
    <property type="term" value="F:kinase activity"/>
    <property type="evidence" value="ECO:0007669"/>
    <property type="project" value="UniProtKB-KW"/>
</dbReference>
<dbReference type="OrthoDB" id="357193at2"/>
<evidence type="ECO:0000256" key="3">
    <source>
        <dbReference type="ARBA" id="ARBA00022741"/>
    </source>
</evidence>
<sequence>MKILCICLSSTLQRTISFKELKLTEVNRSQHYRLDASGKAVNSARVLNQLEKGTATVVCPLGEKNLSAFTDAAATDELELCYVTIPGNTRECWTLLDRTVATTTELVVGEPVLDNEDDLKAVSAAEIKMLKFINDALPQVDAVLLAGSRPKIWSDDLYATICGMTHDAEKIFLADYIGDDMKRTLASSVPDIIKINEEEFRATFPEMADKNLEQAITEKSRALNNIIVITRGCDSTYAGANGQFFECPTEKVTPLNTTACGDSFNAGFLYEYIKTNDINAALKKGTWCAARNAENEAPGTLHA</sequence>
<evidence type="ECO:0000256" key="2">
    <source>
        <dbReference type="ARBA" id="ARBA00022679"/>
    </source>
</evidence>
<keyword evidence="2 6" id="KW-0808">Transferase</keyword>
<dbReference type="EMBL" id="FOFU01000012">
    <property type="protein sequence ID" value="SEQ85207.1"/>
    <property type="molecule type" value="Genomic_DNA"/>
</dbReference>
<dbReference type="GO" id="GO:0005524">
    <property type="term" value="F:ATP binding"/>
    <property type="evidence" value="ECO:0007669"/>
    <property type="project" value="UniProtKB-KW"/>
</dbReference>
<dbReference type="STRING" id="163.SAMN04487775_101436"/>
<evidence type="ECO:0000256" key="6">
    <source>
        <dbReference type="PIRNR" id="PIRNR000535"/>
    </source>
</evidence>
<dbReference type="Pfam" id="PF00294">
    <property type="entry name" value="PfkB"/>
    <property type="match status" value="1"/>
</dbReference>
<evidence type="ECO:0000256" key="4">
    <source>
        <dbReference type="ARBA" id="ARBA00022777"/>
    </source>
</evidence>
<dbReference type="SUPFAM" id="SSF53613">
    <property type="entry name" value="Ribokinase-like"/>
    <property type="match status" value="1"/>
</dbReference>
<feature type="domain" description="Carbohydrate kinase PfkB" evidence="7">
    <location>
        <begin position="5"/>
        <end position="295"/>
    </location>
</feature>
<name>A0A1H9JEN7_9SPIR</name>
<accession>A0A1H9JEN7</accession>
<evidence type="ECO:0000313" key="8">
    <source>
        <dbReference type="EMBL" id="SEQ85207.1"/>
    </source>
</evidence>
<keyword evidence="5" id="KW-0067">ATP-binding</keyword>
<keyword evidence="3" id="KW-0547">Nucleotide-binding</keyword>
<evidence type="ECO:0000256" key="5">
    <source>
        <dbReference type="ARBA" id="ARBA00022840"/>
    </source>
</evidence>
<comment type="similarity">
    <text evidence="1">Belongs to the carbohydrate kinase PfkB family.</text>
</comment>
<dbReference type="InterPro" id="IPR029056">
    <property type="entry name" value="Ribokinase-like"/>
</dbReference>
<gene>
    <name evidence="8" type="ORF">SAMN04487977_11256</name>
</gene>
<dbReference type="GO" id="GO:0005975">
    <property type="term" value="P:carbohydrate metabolic process"/>
    <property type="evidence" value="ECO:0007669"/>
    <property type="project" value="InterPro"/>
</dbReference>
<keyword evidence="9" id="KW-1185">Reference proteome</keyword>
<dbReference type="PANTHER" id="PTHR46566:SF2">
    <property type="entry name" value="ATP-DEPENDENT 6-PHOSPHOFRUCTOKINASE ISOZYME 2"/>
    <property type="match status" value="1"/>
</dbReference>
<dbReference type="InterPro" id="IPR017583">
    <property type="entry name" value="Tagatose/fructose_Pkinase"/>
</dbReference>
<evidence type="ECO:0000256" key="1">
    <source>
        <dbReference type="ARBA" id="ARBA00010688"/>
    </source>
</evidence>
<evidence type="ECO:0000313" key="9">
    <source>
        <dbReference type="Proteomes" id="UP000182360"/>
    </source>
</evidence>
<dbReference type="InterPro" id="IPR011611">
    <property type="entry name" value="PfkB_dom"/>
</dbReference>
<dbReference type="GO" id="GO:0016773">
    <property type="term" value="F:phosphotransferase activity, alcohol group as acceptor"/>
    <property type="evidence" value="ECO:0007669"/>
    <property type="project" value="InterPro"/>
</dbReference>
<dbReference type="AlphaFoldDB" id="A0A1H9JEN7"/>
<protein>
    <submittedName>
        <fullName evidence="8">Tagatose 6-phosphate kinase</fullName>
    </submittedName>
</protein>
<dbReference type="PANTHER" id="PTHR46566">
    <property type="entry name" value="1-PHOSPHOFRUCTOKINASE-RELATED"/>
    <property type="match status" value="1"/>
</dbReference>
<dbReference type="Proteomes" id="UP000182360">
    <property type="component" value="Unassembled WGS sequence"/>
</dbReference>
<dbReference type="RefSeq" id="WP_074645445.1">
    <property type="nucleotide sequence ID" value="NZ_FOFU01000012.1"/>
</dbReference>
<dbReference type="Gene3D" id="3.40.1190.20">
    <property type="match status" value="1"/>
</dbReference>
<keyword evidence="4 8" id="KW-0418">Kinase</keyword>
<proteinExistence type="inferred from homology"/>
<organism evidence="8 9">
    <name type="scientific">Treponema bryantii</name>
    <dbReference type="NCBI Taxonomy" id="163"/>
    <lineage>
        <taxon>Bacteria</taxon>
        <taxon>Pseudomonadati</taxon>
        <taxon>Spirochaetota</taxon>
        <taxon>Spirochaetia</taxon>
        <taxon>Spirochaetales</taxon>
        <taxon>Treponemataceae</taxon>
        <taxon>Treponema</taxon>
    </lineage>
</organism>
<reference evidence="8 9" key="1">
    <citation type="submission" date="2016-10" db="EMBL/GenBank/DDBJ databases">
        <authorList>
            <person name="de Groot N.N."/>
        </authorList>
    </citation>
    <scope>NUCLEOTIDE SEQUENCE [LARGE SCALE GENOMIC DNA]</scope>
    <source>
        <strain evidence="8 9">B25</strain>
    </source>
</reference>